<proteinExistence type="inferred from homology"/>
<keyword evidence="2 11" id="KW-0813">Transport</keyword>
<feature type="chain" id="PRO_5004214933" evidence="14">
    <location>
        <begin position="30"/>
        <end position="710"/>
    </location>
</feature>
<keyword evidence="10 11" id="KW-0998">Cell outer membrane</keyword>
<evidence type="ECO:0000256" key="10">
    <source>
        <dbReference type="ARBA" id="ARBA00023237"/>
    </source>
</evidence>
<comment type="similarity">
    <text evidence="11 12">Belongs to the TonB-dependent receptor family.</text>
</comment>
<dbReference type="KEGG" id="rru:Rru_A0190"/>
<keyword evidence="17" id="KW-0675">Receptor</keyword>
<keyword evidence="6" id="KW-0408">Iron</keyword>
<evidence type="ECO:0000256" key="2">
    <source>
        <dbReference type="ARBA" id="ARBA00022448"/>
    </source>
</evidence>
<dbReference type="InterPro" id="IPR012910">
    <property type="entry name" value="Plug_dom"/>
</dbReference>
<protein>
    <submittedName>
        <fullName evidence="17">TonB-dependent receptor</fullName>
    </submittedName>
</protein>
<evidence type="ECO:0000256" key="1">
    <source>
        <dbReference type="ARBA" id="ARBA00004571"/>
    </source>
</evidence>
<evidence type="ECO:0000256" key="6">
    <source>
        <dbReference type="ARBA" id="ARBA00023004"/>
    </source>
</evidence>
<dbReference type="InterPro" id="IPR036942">
    <property type="entry name" value="Beta-barrel_TonB_sf"/>
</dbReference>
<comment type="subcellular location">
    <subcellularLocation>
        <location evidence="1 11">Cell outer membrane</location>
        <topology evidence="1 11">Multi-pass membrane protein</topology>
    </subcellularLocation>
</comment>
<dbReference type="InterPro" id="IPR000531">
    <property type="entry name" value="Beta-barrel_TonB"/>
</dbReference>
<keyword evidence="9 11" id="KW-0472">Membrane</keyword>
<evidence type="ECO:0000256" key="12">
    <source>
        <dbReference type="RuleBase" id="RU003357"/>
    </source>
</evidence>
<evidence type="ECO:0000256" key="11">
    <source>
        <dbReference type="PROSITE-ProRule" id="PRU01360"/>
    </source>
</evidence>
<keyword evidence="14" id="KW-0732">Signal</keyword>
<keyword evidence="5 11" id="KW-0812">Transmembrane</keyword>
<evidence type="ECO:0000256" key="8">
    <source>
        <dbReference type="ARBA" id="ARBA00023077"/>
    </source>
</evidence>
<feature type="compositionally biased region" description="Polar residues" evidence="13">
    <location>
        <begin position="40"/>
        <end position="56"/>
    </location>
</feature>
<dbReference type="GO" id="GO:0009279">
    <property type="term" value="C:cell outer membrane"/>
    <property type="evidence" value="ECO:0007669"/>
    <property type="project" value="UniProtKB-SubCell"/>
</dbReference>
<accession>Q2RY00</accession>
<evidence type="ECO:0000256" key="5">
    <source>
        <dbReference type="ARBA" id="ARBA00022692"/>
    </source>
</evidence>
<keyword evidence="18" id="KW-1185">Reference proteome</keyword>
<dbReference type="PROSITE" id="PS52016">
    <property type="entry name" value="TONB_DEPENDENT_REC_3"/>
    <property type="match status" value="1"/>
</dbReference>
<dbReference type="eggNOG" id="COG4771">
    <property type="taxonomic scope" value="Bacteria"/>
</dbReference>
<keyword evidence="4" id="KW-0410">Iron transport</keyword>
<evidence type="ECO:0000259" key="15">
    <source>
        <dbReference type="Pfam" id="PF00593"/>
    </source>
</evidence>
<feature type="domain" description="TonB-dependent receptor-like beta-barrel" evidence="15">
    <location>
        <begin position="262"/>
        <end position="680"/>
    </location>
</feature>
<evidence type="ECO:0000313" key="17">
    <source>
        <dbReference type="EMBL" id="ABC20995.1"/>
    </source>
</evidence>
<evidence type="ECO:0000256" key="13">
    <source>
        <dbReference type="SAM" id="MobiDB-lite"/>
    </source>
</evidence>
<dbReference type="PhylomeDB" id="Q2RY00"/>
<reference evidence="17 18" key="1">
    <citation type="journal article" date="2011" name="Stand. Genomic Sci.">
        <title>Complete genome sequence of Rhodospirillum rubrum type strain (S1).</title>
        <authorList>
            <person name="Munk A.C."/>
            <person name="Copeland A."/>
            <person name="Lucas S."/>
            <person name="Lapidus A."/>
            <person name="Del Rio T.G."/>
            <person name="Barry K."/>
            <person name="Detter J.C."/>
            <person name="Hammon N."/>
            <person name="Israni S."/>
            <person name="Pitluck S."/>
            <person name="Brettin T."/>
            <person name="Bruce D."/>
            <person name="Han C."/>
            <person name="Tapia R."/>
            <person name="Gilna P."/>
            <person name="Schmutz J."/>
            <person name="Larimer F."/>
            <person name="Land M."/>
            <person name="Kyrpides N.C."/>
            <person name="Mavromatis K."/>
            <person name="Richardson P."/>
            <person name="Rohde M."/>
            <person name="Goker M."/>
            <person name="Klenk H.P."/>
            <person name="Zhang Y."/>
            <person name="Roberts G.P."/>
            <person name="Reslewic S."/>
            <person name="Schwartz D.C."/>
        </authorList>
    </citation>
    <scope>NUCLEOTIDE SEQUENCE [LARGE SCALE GENOMIC DNA]</scope>
    <source>
        <strain evidence="18">ATCC 11170 / ATH 1.1.1 / DSM 467 / LMG 4362 / NCIMB 8255 / S1</strain>
    </source>
</reference>
<dbReference type="HOGENOM" id="CLU_008287_15_2_5"/>
<dbReference type="Pfam" id="PF00593">
    <property type="entry name" value="TonB_dep_Rec_b-barrel"/>
    <property type="match status" value="1"/>
</dbReference>
<dbReference type="EnsemblBacteria" id="ABC20995">
    <property type="protein sequence ID" value="ABC20995"/>
    <property type="gene ID" value="Rru_A0190"/>
</dbReference>
<dbReference type="PATRIC" id="fig|269796.9.peg.244"/>
<dbReference type="SUPFAM" id="SSF56935">
    <property type="entry name" value="Porins"/>
    <property type="match status" value="1"/>
</dbReference>
<keyword evidence="3 11" id="KW-1134">Transmembrane beta strand</keyword>
<name>Q2RY00_RHORT</name>
<dbReference type="InterPro" id="IPR039426">
    <property type="entry name" value="TonB-dep_rcpt-like"/>
</dbReference>
<evidence type="ECO:0000259" key="16">
    <source>
        <dbReference type="Pfam" id="PF07715"/>
    </source>
</evidence>
<dbReference type="Pfam" id="PF07715">
    <property type="entry name" value="Plug"/>
    <property type="match status" value="1"/>
</dbReference>
<feature type="domain" description="TonB-dependent receptor plug" evidence="16">
    <location>
        <begin position="74"/>
        <end position="181"/>
    </location>
</feature>
<dbReference type="GO" id="GO:0006826">
    <property type="term" value="P:iron ion transport"/>
    <property type="evidence" value="ECO:0007669"/>
    <property type="project" value="UniProtKB-KW"/>
</dbReference>
<dbReference type="AlphaFoldDB" id="Q2RY00"/>
<organism evidence="17 18">
    <name type="scientific">Rhodospirillum rubrum (strain ATCC 11170 / ATH 1.1.1 / DSM 467 / LMG 4362 / NCIMB 8255 / S1)</name>
    <dbReference type="NCBI Taxonomy" id="269796"/>
    <lineage>
        <taxon>Bacteria</taxon>
        <taxon>Pseudomonadati</taxon>
        <taxon>Pseudomonadota</taxon>
        <taxon>Alphaproteobacteria</taxon>
        <taxon>Rhodospirillales</taxon>
        <taxon>Rhodospirillaceae</taxon>
        <taxon>Rhodospirillum</taxon>
    </lineage>
</organism>
<dbReference type="EMBL" id="CP000230">
    <property type="protein sequence ID" value="ABC20995.1"/>
    <property type="molecule type" value="Genomic_DNA"/>
</dbReference>
<evidence type="ECO:0000256" key="4">
    <source>
        <dbReference type="ARBA" id="ARBA00022496"/>
    </source>
</evidence>
<keyword evidence="7" id="KW-0406">Ion transport</keyword>
<dbReference type="Proteomes" id="UP000001929">
    <property type="component" value="Chromosome"/>
</dbReference>
<dbReference type="Gene3D" id="2.40.170.20">
    <property type="entry name" value="TonB-dependent receptor, beta-barrel domain"/>
    <property type="match status" value="1"/>
</dbReference>
<feature type="region of interest" description="Disordered" evidence="13">
    <location>
        <begin position="31"/>
        <end position="58"/>
    </location>
</feature>
<feature type="signal peptide" evidence="14">
    <location>
        <begin position="1"/>
        <end position="29"/>
    </location>
</feature>
<evidence type="ECO:0000256" key="9">
    <source>
        <dbReference type="ARBA" id="ARBA00023136"/>
    </source>
</evidence>
<keyword evidence="8 12" id="KW-0798">TonB box</keyword>
<dbReference type="STRING" id="269796.Rru_A0190"/>
<evidence type="ECO:0000256" key="14">
    <source>
        <dbReference type="SAM" id="SignalP"/>
    </source>
</evidence>
<evidence type="ECO:0000313" key="18">
    <source>
        <dbReference type="Proteomes" id="UP000001929"/>
    </source>
</evidence>
<dbReference type="CDD" id="cd01347">
    <property type="entry name" value="ligand_gated_channel"/>
    <property type="match status" value="1"/>
</dbReference>
<sequence>MPLRLRKNRLVSGVSAYAVLMALAGSALAQSPDIPDSATEAETQTTGQDTPSTASAPTVLAPVEVTARKRVENAQEVPISITTITAGDIQDTGLENMEDVVRLTPGFNAMHGAQSWGSTFNVRGVGSLNPGGHEDGSISAYVDGIPVPMGQLDTYYLDIDQVEVLRGPQGTLYGKTSQAGAINITTVAPSDTFEGRLGVGIGTGGTRGIDGVVSGPILKDRLNGRLVFDLKSEDGLMYAQDLGRDLGDVDRAMVRGTFDATWNDRASTRLSLGYDVLDNNDQALAERKDYDKFMGVFEPYEDRTHASLGMTNTFDLTDNVTLNLVTGAHLVDLEYASVPNAMITGINKDGETHFSQEVRLDGTANRLDWTAGGFLSQYHRDIDMKTTGLLSFVDSGEQEISSQAIFGEATYAVLDDVKVTTGLRLNRDNKSMDETVVNNTYGFTHTMDEDKAFYGWNGRVALAYTPTKTDTFFASISRGYKAGGFQTNHSTAMSGLQENTPSFDSTTSISYEVGYKGFFLDERLNIEGSAYYISTSGEQVLGYDTTTYKGIYHNVDAESMGLELSSRARLTEELTLGGSLAYTHAYITQDADLGVSGFASAGSEIPNVPKVAYTVFAEYRDALPESLIDASWFVRVDFRGQTGRWFDITHDYRGDSFATTDLRLGLDTDGWSVNGYVTNVTDEKYYAYGMLNRVRPAEEREFGLKVNLFF</sequence>
<evidence type="ECO:0000256" key="3">
    <source>
        <dbReference type="ARBA" id="ARBA00022452"/>
    </source>
</evidence>
<dbReference type="RefSeq" id="WP_011387949.1">
    <property type="nucleotide sequence ID" value="NC_007643.1"/>
</dbReference>
<gene>
    <name evidence="17" type="ordered locus">Rru_A0190</name>
</gene>
<dbReference type="PANTHER" id="PTHR32552:SF81">
    <property type="entry name" value="TONB-DEPENDENT OUTER MEMBRANE RECEPTOR"/>
    <property type="match status" value="1"/>
</dbReference>
<evidence type="ECO:0000256" key="7">
    <source>
        <dbReference type="ARBA" id="ARBA00023065"/>
    </source>
</evidence>
<dbReference type="PANTHER" id="PTHR32552">
    <property type="entry name" value="FERRICHROME IRON RECEPTOR-RELATED"/>
    <property type="match status" value="1"/>
</dbReference>